<name>U9URF3_RHIID</name>
<reference evidence="1" key="1">
    <citation type="submission" date="2013-07" db="EMBL/GenBank/DDBJ databases">
        <title>The genome of an arbuscular mycorrhizal fungus provides insights into the evolution of the oldest plant symbiosis.</title>
        <authorList>
            <consortium name="DOE Joint Genome Institute"/>
            <person name="Tisserant E."/>
            <person name="Malbreil M."/>
            <person name="Kuo A."/>
            <person name="Kohler A."/>
            <person name="Symeonidi A."/>
            <person name="Balestrini R."/>
            <person name="Charron P."/>
            <person name="Duensing N."/>
            <person name="Frei-dit-Frey N."/>
            <person name="Gianinazzi-Pearson V."/>
            <person name="Gilbert B."/>
            <person name="Handa Y."/>
            <person name="Hijri M."/>
            <person name="Kaul R."/>
            <person name="Kawaguchi M."/>
            <person name="Krajinski F."/>
            <person name="Lammers P."/>
            <person name="Lapierre D."/>
            <person name="Masclaux F.G."/>
            <person name="Murat C."/>
            <person name="Morin E."/>
            <person name="Ndikumana S."/>
            <person name="Pagni M."/>
            <person name="Petitpierre D."/>
            <person name="Requena N."/>
            <person name="Rosikiewicz P."/>
            <person name="Riley R."/>
            <person name="Saito K."/>
            <person name="San Clemente H."/>
            <person name="Shapiro H."/>
            <person name="van Tuinen D."/>
            <person name="Becard G."/>
            <person name="Bonfante P."/>
            <person name="Paszkowski U."/>
            <person name="Shachar-Hill Y."/>
            <person name="Young J.P."/>
            <person name="Sanders I.R."/>
            <person name="Henrissat B."/>
            <person name="Rensing S.A."/>
            <person name="Grigoriev I.V."/>
            <person name="Corradi N."/>
            <person name="Roux C."/>
            <person name="Martin F."/>
        </authorList>
    </citation>
    <scope>NUCLEOTIDE SEQUENCE</scope>
    <source>
        <strain evidence="1">DAOM 197198</strain>
    </source>
</reference>
<gene>
    <name evidence="1" type="ORF">GLOINDRAFT_17808</name>
</gene>
<protein>
    <recommendedName>
        <fullName evidence="2">BED-type domain-containing protein</fullName>
    </recommendedName>
</protein>
<accession>U9URF3</accession>
<evidence type="ECO:0008006" key="2">
    <source>
        <dbReference type="Google" id="ProtNLM"/>
    </source>
</evidence>
<dbReference type="EMBL" id="KI276708">
    <property type="protein sequence ID" value="ESA21128.1"/>
    <property type="molecule type" value="Genomic_DNA"/>
</dbReference>
<dbReference type="AlphaFoldDB" id="U9URF3"/>
<proteinExistence type="predicted"/>
<organism evidence="1">
    <name type="scientific">Rhizophagus irregularis (strain DAOM 181602 / DAOM 197198 / MUCL 43194)</name>
    <name type="common">Arbuscular mycorrhizal fungus</name>
    <name type="synonym">Glomus intraradices</name>
    <dbReference type="NCBI Taxonomy" id="747089"/>
    <lineage>
        <taxon>Eukaryota</taxon>
        <taxon>Fungi</taxon>
        <taxon>Fungi incertae sedis</taxon>
        <taxon>Mucoromycota</taxon>
        <taxon>Glomeromycotina</taxon>
        <taxon>Glomeromycetes</taxon>
        <taxon>Glomerales</taxon>
        <taxon>Glomeraceae</taxon>
        <taxon>Rhizophagus</taxon>
    </lineage>
</organism>
<sequence>MLLILCTNTLVGLRPNRRSNYYKDIILSDHLDRKSSPSDNEINNPKEKNSGYSFTDIWQYIKRGKSRGNDHYEATCSFCNKKWSRGKPASLRAHIANHCTATNISADVRSYFIQVVANENENKREYYSFDNEAKSYQNAFKKQKITKNGKNKASACPAKINNHFQKRKIKYLNANYNLPSHIRLTEILLETEVAKVNAKVDQIIERNEILL</sequence>
<evidence type="ECO:0000313" key="1">
    <source>
        <dbReference type="EMBL" id="ESA21128.1"/>
    </source>
</evidence>
<dbReference type="HOGENOM" id="CLU_076413_1_0_1"/>